<proteinExistence type="predicted"/>
<dbReference type="Gene3D" id="3.30.110.170">
    <property type="entry name" value="Protein of unknown function (DUF541), domain 1"/>
    <property type="match status" value="1"/>
</dbReference>
<dbReference type="Pfam" id="PF04402">
    <property type="entry name" value="SIMPL"/>
    <property type="match status" value="1"/>
</dbReference>
<dbReference type="PANTHER" id="PTHR34387:SF2">
    <property type="entry name" value="SLR1258 PROTEIN"/>
    <property type="match status" value="1"/>
</dbReference>
<sequence>MNPSSKTSATILGCLFFAAITVFGYQIQQTATDVKALDRTVTVKGLAENEYPADIVIWPIQFSAASNDLDAIYSQLESQSKLVKQFLLDQGIAESEISMAAPTVTDKLAQQYGSQGNVEFRYTAFEVVTVYSKQIDKARAAMKNLSLLGKQGIVFTTANYDLKTEYIFSQLNQIKPEMIEQATKNARLVAQKFAKDSDSRLGKIKRATQGQFSIYNRDQTTPYIKKVRVVSTIEYYLAD</sequence>
<comment type="caution">
    <text evidence="1">The sequence shown here is derived from an EMBL/GenBank/DDBJ whole genome shotgun (WGS) entry which is preliminary data.</text>
</comment>
<dbReference type="InterPro" id="IPR007497">
    <property type="entry name" value="SIMPL/DUF541"/>
</dbReference>
<dbReference type="Proteomes" id="UP000811844">
    <property type="component" value="Unassembled WGS sequence"/>
</dbReference>
<dbReference type="EMBL" id="JAAIKR010000005">
    <property type="protein sequence ID" value="MBR9727806.1"/>
    <property type="molecule type" value="Genomic_DNA"/>
</dbReference>
<dbReference type="InterPro" id="IPR052022">
    <property type="entry name" value="26kDa_periplasmic_antigen"/>
</dbReference>
<organism evidence="1 2">
    <name type="scientific">Shewanella intestini</name>
    <dbReference type="NCBI Taxonomy" id="2017544"/>
    <lineage>
        <taxon>Bacteria</taxon>
        <taxon>Pseudomonadati</taxon>
        <taxon>Pseudomonadota</taxon>
        <taxon>Gammaproteobacteria</taxon>
        <taxon>Alteromonadales</taxon>
        <taxon>Shewanellaceae</taxon>
        <taxon>Shewanella</taxon>
    </lineage>
</organism>
<dbReference type="InterPro" id="IPR016907">
    <property type="entry name" value="UCP029033"/>
</dbReference>
<keyword evidence="2" id="KW-1185">Reference proteome</keyword>
<dbReference type="RefSeq" id="WP_153663726.1">
    <property type="nucleotide sequence ID" value="NZ_JAAIKR010000005.1"/>
</dbReference>
<reference evidence="1 2" key="1">
    <citation type="submission" date="2020-02" db="EMBL/GenBank/DDBJ databases">
        <title>Shewanella WXL01 sp. nov., a marine bacterium isolated from green algae in Luhuitou Fringing Reef (Northern South China Sea).</title>
        <authorList>
            <person name="Wang X."/>
        </authorList>
    </citation>
    <scope>NUCLEOTIDE SEQUENCE [LARGE SCALE GENOMIC DNA]</scope>
    <source>
        <strain evidence="1 2">MCCC 1A01895</strain>
    </source>
</reference>
<evidence type="ECO:0000313" key="1">
    <source>
        <dbReference type="EMBL" id="MBR9727806.1"/>
    </source>
</evidence>
<dbReference type="PANTHER" id="PTHR34387">
    <property type="entry name" value="SLR1258 PROTEIN"/>
    <property type="match status" value="1"/>
</dbReference>
<dbReference type="Gene3D" id="3.30.70.2970">
    <property type="entry name" value="Protein of unknown function (DUF541), domain 2"/>
    <property type="match status" value="1"/>
</dbReference>
<dbReference type="PIRSF" id="PIRSF029033">
    <property type="entry name" value="UCP029033"/>
    <property type="match status" value="1"/>
</dbReference>
<protein>
    <submittedName>
        <fullName evidence="1">SIMPL domain-containing protein</fullName>
    </submittedName>
</protein>
<accession>A0ABS5I1N1</accession>
<gene>
    <name evidence="1" type="ORF">G3R48_07380</name>
</gene>
<evidence type="ECO:0000313" key="2">
    <source>
        <dbReference type="Proteomes" id="UP000811844"/>
    </source>
</evidence>
<name>A0ABS5I1N1_9GAMM</name>